<name>A0A2T5GAW1_9BACL</name>
<evidence type="ECO:0000313" key="1">
    <source>
        <dbReference type="EMBL" id="PTQ53298.1"/>
    </source>
</evidence>
<dbReference type="EMBL" id="PEBW01000001">
    <property type="protein sequence ID" value="PTQ53298.1"/>
    <property type="molecule type" value="Genomic_DNA"/>
</dbReference>
<proteinExistence type="predicted"/>
<accession>A0A2T5GAW1</accession>
<protein>
    <submittedName>
        <fullName evidence="1">Uncharacterized protein</fullName>
    </submittedName>
</protein>
<dbReference type="AlphaFoldDB" id="A0A2T5GAW1"/>
<reference evidence="1 2" key="1">
    <citation type="submission" date="2017-08" db="EMBL/GenBank/DDBJ databases">
        <title>Burning lignite coal seam in the remote Altai Mountains harbors a hydrogen-driven thermophilic microbial community.</title>
        <authorList>
            <person name="Kadnikov V.V."/>
            <person name="Mardanov A.V."/>
            <person name="Ivasenko D."/>
            <person name="Beletsky A.V."/>
            <person name="Karnachuk O.V."/>
            <person name="Ravin N.V."/>
        </authorList>
    </citation>
    <scope>NUCLEOTIDE SEQUENCE [LARGE SCALE GENOMIC DNA]</scope>
    <source>
        <strain evidence="1">AL31</strain>
    </source>
</reference>
<evidence type="ECO:0000313" key="2">
    <source>
        <dbReference type="Proteomes" id="UP000244016"/>
    </source>
</evidence>
<dbReference type="Proteomes" id="UP000244016">
    <property type="component" value="Unassembled WGS sequence"/>
</dbReference>
<organism evidence="1 2">
    <name type="scientific">Brockia lithotrophica</name>
    <dbReference type="NCBI Taxonomy" id="933949"/>
    <lineage>
        <taxon>Bacteria</taxon>
        <taxon>Bacillati</taxon>
        <taxon>Bacillota</taxon>
        <taxon>Bacilli</taxon>
        <taxon>Bacillales</taxon>
        <taxon>Bacillales Family X. Incertae Sedis</taxon>
        <taxon>Brockia</taxon>
    </lineage>
</organism>
<gene>
    <name evidence="1" type="ORF">BLITH_0378</name>
</gene>
<comment type="caution">
    <text evidence="1">The sequence shown here is derived from an EMBL/GenBank/DDBJ whole genome shotgun (WGS) entry which is preliminary data.</text>
</comment>
<sequence>MELFSRAPPKGVLGSRPCVLWVLLPRCAEREPRPGDLAVLSRVLRLRPREITTPSPEERLLGSFFLSFLNQKFTQKEGNP</sequence>